<gene>
    <name evidence="2" type="ORF">HMPREF9282_01234</name>
</gene>
<dbReference type="AlphaFoldDB" id="K9D222"/>
<keyword evidence="3" id="KW-1185">Reference proteome</keyword>
<dbReference type="EMBL" id="AHAF01000008">
    <property type="protein sequence ID" value="EKU78328.1"/>
    <property type="molecule type" value="Genomic_DNA"/>
</dbReference>
<dbReference type="HOGENOM" id="CLU_097117_0_0_9"/>
<dbReference type="OrthoDB" id="9785884at2"/>
<organism evidence="2 3">
    <name type="scientific">Veillonella seminalis ACS-216-V-Col6b</name>
    <dbReference type="NCBI Taxonomy" id="883156"/>
    <lineage>
        <taxon>Bacteria</taxon>
        <taxon>Bacillati</taxon>
        <taxon>Bacillota</taxon>
        <taxon>Negativicutes</taxon>
        <taxon>Veillonellales</taxon>
        <taxon>Veillonellaceae</taxon>
        <taxon>Veillonella</taxon>
    </lineage>
</organism>
<sequence>MNQEEIVRLATATAVDIWEKKNETKQERIEKKLRENTKKLLRDYKRLKAHATQAIDSTYKSRPSDLKLVLTEIFDKRGYVKLEAIMISKERTEVMINHIDRMLEVYEKECKEEASLKYELLRQFYIERKKEAEILANNPVGKTALYEKLKEGIDDMTLLLWGFSGAY</sequence>
<dbReference type="eggNOG" id="ENOG5033CK8">
    <property type="taxonomic scope" value="Bacteria"/>
</dbReference>
<dbReference type="RefSeq" id="WP_006556121.1">
    <property type="nucleotide sequence ID" value="NZ_JH992937.1"/>
</dbReference>
<comment type="caution">
    <text evidence="2">The sequence shown here is derived from an EMBL/GenBank/DDBJ whole genome shotgun (WGS) entry which is preliminary data.</text>
</comment>
<dbReference type="PATRIC" id="fig|883156.3.peg.1200"/>
<evidence type="ECO:0000313" key="2">
    <source>
        <dbReference type="EMBL" id="EKU78328.1"/>
    </source>
</evidence>
<keyword evidence="1" id="KW-0175">Coiled coil</keyword>
<proteinExistence type="predicted"/>
<dbReference type="Proteomes" id="UP000009891">
    <property type="component" value="Unassembled WGS sequence"/>
</dbReference>
<evidence type="ECO:0000313" key="3">
    <source>
        <dbReference type="Proteomes" id="UP000009891"/>
    </source>
</evidence>
<evidence type="ECO:0000256" key="1">
    <source>
        <dbReference type="SAM" id="Coils"/>
    </source>
</evidence>
<reference evidence="2 3" key="1">
    <citation type="submission" date="2012-09" db="EMBL/GenBank/DDBJ databases">
        <title>The Genome Sequence of Veillonella ratti ACS-216-V-COL6B.</title>
        <authorList>
            <consortium name="The Broad Institute Genome Sequencing Platform"/>
            <person name="Earl A."/>
            <person name="Ward D."/>
            <person name="Feldgarden M."/>
            <person name="Gevers D."/>
            <person name="Saerens B."/>
            <person name="Vaneechoutte M."/>
            <person name="Walker B."/>
            <person name="Young S.K."/>
            <person name="Zeng Q."/>
            <person name="Gargeya S."/>
            <person name="Fitzgerald M."/>
            <person name="Haas B."/>
            <person name="Abouelleil A."/>
            <person name="Alvarado L."/>
            <person name="Arachchi H.M."/>
            <person name="Berlin A."/>
            <person name="Chapman S.B."/>
            <person name="Goldberg J."/>
            <person name="Griggs A."/>
            <person name="Gujja S."/>
            <person name="Hansen M."/>
            <person name="Howarth C."/>
            <person name="Imamovic A."/>
            <person name="Larimer J."/>
            <person name="McCowen C."/>
            <person name="Montmayeur A."/>
            <person name="Murphy C."/>
            <person name="Neiman D."/>
            <person name="Pearson M."/>
            <person name="Priest M."/>
            <person name="Roberts A."/>
            <person name="Saif S."/>
            <person name="Shea T."/>
            <person name="Sisk P."/>
            <person name="Sykes S."/>
            <person name="Wortman J."/>
            <person name="Nusbaum C."/>
            <person name="Birren B."/>
        </authorList>
    </citation>
    <scope>NUCLEOTIDE SEQUENCE [LARGE SCALE GENOMIC DNA]</scope>
    <source>
        <strain evidence="2 3">ACS-216-V-Col6b</strain>
    </source>
</reference>
<feature type="coiled-coil region" evidence="1">
    <location>
        <begin position="15"/>
        <end position="50"/>
    </location>
</feature>
<name>K9D222_9FIRM</name>
<protein>
    <submittedName>
        <fullName evidence="2">Uncharacterized protein</fullName>
    </submittedName>
</protein>
<accession>K9D222</accession>